<evidence type="ECO:0000256" key="1">
    <source>
        <dbReference type="ARBA" id="ARBA00023015"/>
    </source>
</evidence>
<dbReference type="SUPFAM" id="SSF46689">
    <property type="entry name" value="Homeodomain-like"/>
    <property type="match status" value="1"/>
</dbReference>
<keyword evidence="7" id="KW-1185">Reference proteome</keyword>
<accession>A0A3M0C5D5</accession>
<dbReference type="OrthoDB" id="9787680at2"/>
<comment type="caution">
    <text evidence="6">The sequence shown here is derived from an EMBL/GenBank/DDBJ whole genome shotgun (WGS) entry which is preliminary data.</text>
</comment>
<dbReference type="PANTHER" id="PTHR47506:SF6">
    <property type="entry name" value="HTH-TYPE TRANSCRIPTIONAL REPRESSOR NEMR"/>
    <property type="match status" value="1"/>
</dbReference>
<proteinExistence type="predicted"/>
<dbReference type="Pfam" id="PF00440">
    <property type="entry name" value="TetR_N"/>
    <property type="match status" value="1"/>
</dbReference>
<dbReference type="Proteomes" id="UP000271227">
    <property type="component" value="Unassembled WGS sequence"/>
</dbReference>
<feature type="DNA-binding region" description="H-T-H motif" evidence="4">
    <location>
        <begin position="34"/>
        <end position="53"/>
    </location>
</feature>
<organism evidence="6 7">
    <name type="scientific">Eilatimonas milleporae</name>
    <dbReference type="NCBI Taxonomy" id="911205"/>
    <lineage>
        <taxon>Bacteria</taxon>
        <taxon>Pseudomonadati</taxon>
        <taxon>Pseudomonadota</taxon>
        <taxon>Alphaproteobacteria</taxon>
        <taxon>Kordiimonadales</taxon>
        <taxon>Kordiimonadaceae</taxon>
        <taxon>Eilatimonas</taxon>
    </lineage>
</organism>
<dbReference type="PRINTS" id="PR00455">
    <property type="entry name" value="HTHTETR"/>
</dbReference>
<evidence type="ECO:0000313" key="6">
    <source>
        <dbReference type="EMBL" id="RMB05034.1"/>
    </source>
</evidence>
<evidence type="ECO:0000256" key="3">
    <source>
        <dbReference type="ARBA" id="ARBA00023163"/>
    </source>
</evidence>
<evidence type="ECO:0000256" key="2">
    <source>
        <dbReference type="ARBA" id="ARBA00023125"/>
    </source>
</evidence>
<feature type="domain" description="HTH tetR-type" evidence="5">
    <location>
        <begin position="11"/>
        <end position="71"/>
    </location>
</feature>
<dbReference type="AlphaFoldDB" id="A0A3M0C5D5"/>
<dbReference type="InterPro" id="IPR009057">
    <property type="entry name" value="Homeodomain-like_sf"/>
</dbReference>
<evidence type="ECO:0000259" key="5">
    <source>
        <dbReference type="PROSITE" id="PS50977"/>
    </source>
</evidence>
<dbReference type="Gene3D" id="1.10.357.10">
    <property type="entry name" value="Tetracycline Repressor, domain 2"/>
    <property type="match status" value="1"/>
</dbReference>
<dbReference type="FunCoup" id="A0A3M0C5D5">
    <property type="interactions" value="23"/>
</dbReference>
<evidence type="ECO:0000313" key="7">
    <source>
        <dbReference type="Proteomes" id="UP000271227"/>
    </source>
</evidence>
<sequence length="202" mass="22186">MTAFPQTKDTTDKRAALLDATILLTQARGFHAVGIDAIAAEAGVTKKTLYHHFRSKEELILAALRRYDSQFRNRFLRAVETSGETPCQRLISLFDVARADFSATGFNGCLFVKAAGEFRGISPEILRFCTEAKTLVLEAFETLCRDADVREPHILAEQLFIIYEGACAAIHVTGRTDITDNAKAAAMTLMAPYLPAEDVSPA</sequence>
<dbReference type="InterPro" id="IPR001647">
    <property type="entry name" value="HTH_TetR"/>
</dbReference>
<dbReference type="SUPFAM" id="SSF48498">
    <property type="entry name" value="Tetracyclin repressor-like, C-terminal domain"/>
    <property type="match status" value="1"/>
</dbReference>
<protein>
    <submittedName>
        <fullName evidence="6">TetR family transcriptional regulator</fullName>
    </submittedName>
</protein>
<dbReference type="RefSeq" id="WP_121939279.1">
    <property type="nucleotide sequence ID" value="NZ_REFR01000012.1"/>
</dbReference>
<evidence type="ECO:0000256" key="4">
    <source>
        <dbReference type="PROSITE-ProRule" id="PRU00335"/>
    </source>
</evidence>
<dbReference type="GO" id="GO:0003677">
    <property type="term" value="F:DNA binding"/>
    <property type="evidence" value="ECO:0007669"/>
    <property type="project" value="UniProtKB-UniRule"/>
</dbReference>
<keyword evidence="2 4" id="KW-0238">DNA-binding</keyword>
<dbReference type="InterPro" id="IPR036271">
    <property type="entry name" value="Tet_transcr_reg_TetR-rel_C_sf"/>
</dbReference>
<dbReference type="PROSITE" id="PS50977">
    <property type="entry name" value="HTH_TETR_2"/>
    <property type="match status" value="1"/>
</dbReference>
<keyword evidence="1" id="KW-0805">Transcription regulation</keyword>
<name>A0A3M0C5D5_9PROT</name>
<dbReference type="InParanoid" id="A0A3M0C5D5"/>
<gene>
    <name evidence="6" type="ORF">BXY39_2612</name>
</gene>
<keyword evidence="3" id="KW-0804">Transcription</keyword>
<dbReference type="PANTHER" id="PTHR47506">
    <property type="entry name" value="TRANSCRIPTIONAL REGULATORY PROTEIN"/>
    <property type="match status" value="1"/>
</dbReference>
<reference evidence="6 7" key="1">
    <citation type="submission" date="2018-10" db="EMBL/GenBank/DDBJ databases">
        <title>Genomic Encyclopedia of Archaeal and Bacterial Type Strains, Phase II (KMG-II): from individual species to whole genera.</title>
        <authorList>
            <person name="Goeker M."/>
        </authorList>
    </citation>
    <scope>NUCLEOTIDE SEQUENCE [LARGE SCALE GENOMIC DNA]</scope>
    <source>
        <strain evidence="6 7">DSM 25217</strain>
    </source>
</reference>
<dbReference type="EMBL" id="REFR01000012">
    <property type="protein sequence ID" value="RMB05034.1"/>
    <property type="molecule type" value="Genomic_DNA"/>
</dbReference>